<proteinExistence type="predicted"/>
<accession>A0A2G9FWI9</accession>
<dbReference type="STRING" id="429701.A0A2G9FWI9"/>
<organism evidence="1 2">
    <name type="scientific">Handroanthus impetiginosus</name>
    <dbReference type="NCBI Taxonomy" id="429701"/>
    <lineage>
        <taxon>Eukaryota</taxon>
        <taxon>Viridiplantae</taxon>
        <taxon>Streptophyta</taxon>
        <taxon>Embryophyta</taxon>
        <taxon>Tracheophyta</taxon>
        <taxon>Spermatophyta</taxon>
        <taxon>Magnoliopsida</taxon>
        <taxon>eudicotyledons</taxon>
        <taxon>Gunneridae</taxon>
        <taxon>Pentapetalae</taxon>
        <taxon>asterids</taxon>
        <taxon>lamiids</taxon>
        <taxon>Lamiales</taxon>
        <taxon>Bignoniaceae</taxon>
        <taxon>Crescentiina</taxon>
        <taxon>Tabebuia alliance</taxon>
        <taxon>Handroanthus</taxon>
    </lineage>
</organism>
<gene>
    <name evidence="1" type="ORF">CDL12_30117</name>
</gene>
<protein>
    <submittedName>
        <fullName evidence="1">Uncharacterized protein</fullName>
    </submittedName>
</protein>
<name>A0A2G9FWI9_9LAMI</name>
<dbReference type="EMBL" id="NKXS01009765">
    <property type="protein sequence ID" value="PIM97413.1"/>
    <property type="molecule type" value="Genomic_DNA"/>
</dbReference>
<evidence type="ECO:0000313" key="2">
    <source>
        <dbReference type="Proteomes" id="UP000231279"/>
    </source>
</evidence>
<sequence>MNLSVPPTKLYACTTAPRVSASHPTSRICYSVKSGGGSAGRRSRCSCLHFCDTNLWGTGKILYEKKSSSSRAAAAAAAVASSSTSDQYEISPPRTFLDARTELGFFSLHN</sequence>
<comment type="caution">
    <text evidence="1">The sequence shown here is derived from an EMBL/GenBank/DDBJ whole genome shotgun (WGS) entry which is preliminary data.</text>
</comment>
<evidence type="ECO:0000313" key="1">
    <source>
        <dbReference type="EMBL" id="PIM97413.1"/>
    </source>
</evidence>
<reference evidence="2" key="1">
    <citation type="journal article" date="2018" name="Gigascience">
        <title>Genome assembly of the Pink Ipe (Handroanthus impetiginosus, Bignoniaceae), a highly valued, ecologically keystone Neotropical timber forest tree.</title>
        <authorList>
            <person name="Silva-Junior O.B."/>
            <person name="Grattapaglia D."/>
            <person name="Novaes E."/>
            <person name="Collevatti R.G."/>
        </authorList>
    </citation>
    <scope>NUCLEOTIDE SEQUENCE [LARGE SCALE GENOMIC DNA]</scope>
    <source>
        <strain evidence="2">cv. UFG-1</strain>
    </source>
</reference>
<dbReference type="Proteomes" id="UP000231279">
    <property type="component" value="Unassembled WGS sequence"/>
</dbReference>
<keyword evidence="2" id="KW-1185">Reference proteome</keyword>
<dbReference type="AlphaFoldDB" id="A0A2G9FWI9"/>